<dbReference type="PROSITE" id="PS51329">
    <property type="entry name" value="C_CAP_COFACTOR_C"/>
    <property type="match status" value="1"/>
</dbReference>
<evidence type="ECO:0000256" key="6">
    <source>
        <dbReference type="ARBA" id="ARBA00023136"/>
    </source>
</evidence>
<evidence type="ECO:0000256" key="10">
    <source>
        <dbReference type="SAM" id="MobiDB-lite"/>
    </source>
</evidence>
<dbReference type="SMART" id="SM00673">
    <property type="entry name" value="CARP"/>
    <property type="match status" value="2"/>
</dbReference>
<protein>
    <recommendedName>
        <fullName evidence="9">Clathrin light chain</fullName>
    </recommendedName>
</protein>
<evidence type="ECO:0000313" key="12">
    <source>
        <dbReference type="EMBL" id="CAD9377850.1"/>
    </source>
</evidence>
<proteinExistence type="inferred from homology"/>
<feature type="compositionally biased region" description="Polar residues" evidence="10">
    <location>
        <begin position="257"/>
        <end position="270"/>
    </location>
</feature>
<evidence type="ECO:0000256" key="8">
    <source>
        <dbReference type="ARBA" id="ARBA00023329"/>
    </source>
</evidence>
<dbReference type="GO" id="GO:0005198">
    <property type="term" value="F:structural molecule activity"/>
    <property type="evidence" value="ECO:0007669"/>
    <property type="project" value="InterPro"/>
</dbReference>
<evidence type="ECO:0000259" key="11">
    <source>
        <dbReference type="PROSITE" id="PS51329"/>
    </source>
</evidence>
<evidence type="ECO:0000256" key="4">
    <source>
        <dbReference type="ARBA" id="ARBA00008848"/>
    </source>
</evidence>
<keyword evidence="7 9" id="KW-0168">Coated pit</keyword>
<reference evidence="12" key="1">
    <citation type="submission" date="2021-01" db="EMBL/GenBank/DDBJ databases">
        <authorList>
            <person name="Corre E."/>
            <person name="Pelletier E."/>
            <person name="Niang G."/>
            <person name="Scheremetjew M."/>
            <person name="Finn R."/>
            <person name="Kale V."/>
            <person name="Holt S."/>
            <person name="Cochrane G."/>
            <person name="Meng A."/>
            <person name="Brown T."/>
            <person name="Cohen L."/>
        </authorList>
    </citation>
    <scope>NUCLEOTIDE SEQUENCE</scope>
    <source>
        <strain evidence="12">RCC733</strain>
    </source>
</reference>
<dbReference type="AlphaFoldDB" id="A0A7S2AU96"/>
<keyword evidence="6 9" id="KW-0472">Membrane</keyword>
<dbReference type="GO" id="GO:0000166">
    <property type="term" value="F:nucleotide binding"/>
    <property type="evidence" value="ECO:0007669"/>
    <property type="project" value="UniProtKB-KW"/>
</dbReference>
<keyword evidence="5" id="KW-0547">Nucleotide-binding</keyword>
<feature type="domain" description="C-CAP/cofactor C-like" evidence="11">
    <location>
        <begin position="1"/>
        <end position="148"/>
    </location>
</feature>
<dbReference type="GO" id="GO:0030130">
    <property type="term" value="C:clathrin coat of trans-Golgi network vesicle"/>
    <property type="evidence" value="ECO:0007669"/>
    <property type="project" value="InterPro"/>
</dbReference>
<comment type="subcellular location">
    <subcellularLocation>
        <location evidence="2 9">Cytoplasmic vesicle membrane</location>
        <topology evidence="2 9">Peripheral membrane protein</topology>
        <orientation evidence="2 9">Cytoplasmic side</orientation>
    </subcellularLocation>
    <subcellularLocation>
        <location evidence="9">Membrane</location>
        <location evidence="9">Coated pit</location>
        <topology evidence="9">Peripheral membrane protein</topology>
        <orientation evidence="9">Cytoplasmic side</orientation>
    </subcellularLocation>
    <text evidence="9">Cytoplasmic face of coated pits and vesicles.</text>
</comment>
<feature type="compositionally biased region" description="Low complexity" evidence="10">
    <location>
        <begin position="271"/>
        <end position="280"/>
    </location>
</feature>
<dbReference type="InterPro" id="IPR000996">
    <property type="entry name" value="Clathrin_L-chain"/>
</dbReference>
<comment type="function">
    <text evidence="1 9">Clathrin is the major protein of the polyhedral coat of coated pits and vesicles.</text>
</comment>
<evidence type="ECO:0000256" key="9">
    <source>
        <dbReference type="RuleBase" id="RU363137"/>
    </source>
</evidence>
<evidence type="ECO:0000256" key="7">
    <source>
        <dbReference type="ARBA" id="ARBA00023176"/>
    </source>
</evidence>
<comment type="similarity">
    <text evidence="4">Belongs to the TBCC family.</text>
</comment>
<dbReference type="PANTHER" id="PTHR15440:SF0">
    <property type="entry name" value="PROTEIN XRP2"/>
    <property type="match status" value="1"/>
</dbReference>
<dbReference type="InterPro" id="IPR006599">
    <property type="entry name" value="CARP_motif"/>
</dbReference>
<dbReference type="GO" id="GO:0006892">
    <property type="term" value="P:post-Golgi vesicle-mediated transport"/>
    <property type="evidence" value="ECO:0007669"/>
    <property type="project" value="TreeGrafter"/>
</dbReference>
<sequence>MSKPDPRDFVLRGKKNETIIRPPGSLMGYDFVIEDCHNCSIYLLDFTAQVQIDDCVDCTIILGPVDGSAFFRDCSNLKVCAVVRQLRTRECHACHFNLHCHTDPIVELSSDVAFSEWDVAYNGLKQQFASANLDPAVNNWQKVYDFNKDEDVKGTTAHWTLSDTPFWNPPGTWSLAPDGMEQPTPEDRCAVPGTSVAQDVSGGGFAFGDDAATHATQPPPAEAVPDMFSMAPTESAAPPPPASAMFGEPPAGPGDGFSSTMATQSLAESNATAEWRAANARKAEEREATERADQEALREAARKVLEGKQEERARKVEIAKKNNREAESISSAEQSGTFTDGNVWGAVLKMLGSSDTTEKRHADLSKMRSLIVKLKHAKDSPSVAV</sequence>
<evidence type="ECO:0000256" key="3">
    <source>
        <dbReference type="ARBA" id="ARBA00005263"/>
    </source>
</evidence>
<dbReference type="InterPro" id="IPR012945">
    <property type="entry name" value="Tubulin-bd_cofactor_C_dom"/>
</dbReference>
<dbReference type="GO" id="GO:0006886">
    <property type="term" value="P:intracellular protein transport"/>
    <property type="evidence" value="ECO:0007669"/>
    <property type="project" value="InterPro"/>
</dbReference>
<dbReference type="Pfam" id="PF01086">
    <property type="entry name" value="Clathrin_lg_ch"/>
    <property type="match status" value="1"/>
</dbReference>
<feature type="compositionally biased region" description="Basic and acidic residues" evidence="10">
    <location>
        <begin position="281"/>
        <end position="296"/>
    </location>
</feature>
<keyword evidence="8 9" id="KW-0968">Cytoplasmic vesicle</keyword>
<evidence type="ECO:0000256" key="2">
    <source>
        <dbReference type="ARBA" id="ARBA00004180"/>
    </source>
</evidence>
<evidence type="ECO:0000256" key="1">
    <source>
        <dbReference type="ARBA" id="ARBA00003913"/>
    </source>
</evidence>
<dbReference type="InterPro" id="IPR016098">
    <property type="entry name" value="CAP/MinC_C"/>
</dbReference>
<dbReference type="Gene3D" id="2.160.20.70">
    <property type="match status" value="1"/>
</dbReference>
<dbReference type="GO" id="GO:1990075">
    <property type="term" value="C:periciliary membrane compartment"/>
    <property type="evidence" value="ECO:0007669"/>
    <property type="project" value="TreeGrafter"/>
</dbReference>
<name>A0A7S2AU96_9CHLO</name>
<dbReference type="PANTHER" id="PTHR15440">
    <property type="entry name" value="XRP2 PROTEIN"/>
    <property type="match status" value="1"/>
</dbReference>
<accession>A0A7S2AU96</accession>
<dbReference type="InterPro" id="IPR039093">
    <property type="entry name" value="XRP2"/>
</dbReference>
<dbReference type="EMBL" id="HBGR01006322">
    <property type="protein sequence ID" value="CAD9377850.1"/>
    <property type="molecule type" value="Transcribed_RNA"/>
</dbReference>
<dbReference type="GO" id="GO:0030132">
    <property type="term" value="C:clathrin coat of coated pit"/>
    <property type="evidence" value="ECO:0007669"/>
    <property type="project" value="InterPro"/>
</dbReference>
<dbReference type="Pfam" id="PF07986">
    <property type="entry name" value="TBCC"/>
    <property type="match status" value="1"/>
</dbReference>
<comment type="similarity">
    <text evidence="3 9">Belongs to the clathrin light chain family.</text>
</comment>
<dbReference type="GO" id="GO:0005929">
    <property type="term" value="C:cilium"/>
    <property type="evidence" value="ECO:0007669"/>
    <property type="project" value="TreeGrafter"/>
</dbReference>
<dbReference type="InterPro" id="IPR017901">
    <property type="entry name" value="C-CAP_CF_C-like"/>
</dbReference>
<dbReference type="GO" id="GO:0005096">
    <property type="term" value="F:GTPase activator activity"/>
    <property type="evidence" value="ECO:0007669"/>
    <property type="project" value="InterPro"/>
</dbReference>
<organism evidence="12">
    <name type="scientific">Pycnococcus provasolii</name>
    <dbReference type="NCBI Taxonomy" id="41880"/>
    <lineage>
        <taxon>Eukaryota</taxon>
        <taxon>Viridiplantae</taxon>
        <taxon>Chlorophyta</taxon>
        <taxon>Pseudoscourfieldiophyceae</taxon>
        <taxon>Pseudoscourfieldiales</taxon>
        <taxon>Pycnococcaceae</taxon>
        <taxon>Pycnococcus</taxon>
    </lineage>
</organism>
<evidence type="ECO:0000256" key="5">
    <source>
        <dbReference type="ARBA" id="ARBA00022741"/>
    </source>
</evidence>
<gene>
    <name evidence="12" type="ORF">PPRO1471_LOCUS4250</name>
</gene>
<feature type="region of interest" description="Disordered" evidence="10">
    <location>
        <begin position="202"/>
        <end position="296"/>
    </location>
</feature>